<organism evidence="1 2">
    <name type="scientific">Membranihabitans marinus</name>
    <dbReference type="NCBI Taxonomy" id="1227546"/>
    <lineage>
        <taxon>Bacteria</taxon>
        <taxon>Pseudomonadati</taxon>
        <taxon>Bacteroidota</taxon>
        <taxon>Saprospiria</taxon>
        <taxon>Saprospirales</taxon>
        <taxon>Saprospiraceae</taxon>
        <taxon>Membranihabitans</taxon>
    </lineage>
</organism>
<dbReference type="AlphaFoldDB" id="A0A953LA12"/>
<evidence type="ECO:0000313" key="2">
    <source>
        <dbReference type="Proteomes" id="UP000753961"/>
    </source>
</evidence>
<keyword evidence="2" id="KW-1185">Reference proteome</keyword>
<name>A0A953LA12_9BACT</name>
<evidence type="ECO:0000313" key="1">
    <source>
        <dbReference type="EMBL" id="MBY5957176.1"/>
    </source>
</evidence>
<accession>A0A953LA12</accession>
<protein>
    <submittedName>
        <fullName evidence="1">Uncharacterized protein</fullName>
    </submittedName>
</protein>
<dbReference type="EMBL" id="JAHVHU010000004">
    <property type="protein sequence ID" value="MBY5957176.1"/>
    <property type="molecule type" value="Genomic_DNA"/>
</dbReference>
<sequence>MIYHHVVESNIEGIGGTIDGNKKLEKVGFEKVGKRLFVRNRISSNLLFGSQETIPGR</sequence>
<proteinExistence type="predicted"/>
<comment type="caution">
    <text evidence="1">The sequence shown here is derived from an EMBL/GenBank/DDBJ whole genome shotgun (WGS) entry which is preliminary data.</text>
</comment>
<dbReference type="RefSeq" id="WP_222578699.1">
    <property type="nucleotide sequence ID" value="NZ_JAHVHU010000004.1"/>
</dbReference>
<dbReference type="Proteomes" id="UP000753961">
    <property type="component" value="Unassembled WGS sequence"/>
</dbReference>
<gene>
    <name evidence="1" type="ORF">KUV50_03450</name>
</gene>
<reference evidence="1" key="1">
    <citation type="submission" date="2021-06" db="EMBL/GenBank/DDBJ databases">
        <title>44 bacteria genomes isolated from Dapeng, Shenzhen.</title>
        <authorList>
            <person name="Zheng W."/>
            <person name="Yu S."/>
            <person name="Huang Y."/>
        </authorList>
    </citation>
    <scope>NUCLEOTIDE SEQUENCE</scope>
    <source>
        <strain evidence="1">DP5N28-2</strain>
    </source>
</reference>